<accession>A0A2P2L7J8</accession>
<protein>
    <submittedName>
        <fullName evidence="1">Uncharacterized protein</fullName>
    </submittedName>
</protein>
<dbReference type="EMBL" id="GGEC01033431">
    <property type="protein sequence ID" value="MBX13915.1"/>
    <property type="molecule type" value="Transcribed_RNA"/>
</dbReference>
<organism evidence="1">
    <name type="scientific">Rhizophora mucronata</name>
    <name type="common">Asiatic mangrove</name>
    <dbReference type="NCBI Taxonomy" id="61149"/>
    <lineage>
        <taxon>Eukaryota</taxon>
        <taxon>Viridiplantae</taxon>
        <taxon>Streptophyta</taxon>
        <taxon>Embryophyta</taxon>
        <taxon>Tracheophyta</taxon>
        <taxon>Spermatophyta</taxon>
        <taxon>Magnoliopsida</taxon>
        <taxon>eudicotyledons</taxon>
        <taxon>Gunneridae</taxon>
        <taxon>Pentapetalae</taxon>
        <taxon>rosids</taxon>
        <taxon>fabids</taxon>
        <taxon>Malpighiales</taxon>
        <taxon>Rhizophoraceae</taxon>
        <taxon>Rhizophora</taxon>
    </lineage>
</organism>
<dbReference type="AlphaFoldDB" id="A0A2P2L7J8"/>
<evidence type="ECO:0000313" key="1">
    <source>
        <dbReference type="EMBL" id="MBX13915.1"/>
    </source>
</evidence>
<name>A0A2P2L7J8_RHIMU</name>
<sequence>MHLTDLRTPAGVSPNISSQYFSSDLSLFGVPSPSPAAPEVLSVACCTPFS</sequence>
<reference evidence="1" key="1">
    <citation type="submission" date="2018-02" db="EMBL/GenBank/DDBJ databases">
        <title>Rhizophora mucronata_Transcriptome.</title>
        <authorList>
            <person name="Meera S.P."/>
            <person name="Sreeshan A."/>
            <person name="Augustine A."/>
        </authorList>
    </citation>
    <scope>NUCLEOTIDE SEQUENCE</scope>
    <source>
        <tissue evidence="1">Leaf</tissue>
    </source>
</reference>
<proteinExistence type="predicted"/>